<evidence type="ECO:0000313" key="11">
    <source>
        <dbReference type="Proteomes" id="UP000236319"/>
    </source>
</evidence>
<dbReference type="GO" id="GO:0005886">
    <property type="term" value="C:plasma membrane"/>
    <property type="evidence" value="ECO:0007669"/>
    <property type="project" value="UniProtKB-SubCell"/>
</dbReference>
<evidence type="ECO:0000256" key="3">
    <source>
        <dbReference type="ARBA" id="ARBA00022475"/>
    </source>
</evidence>
<dbReference type="GO" id="GO:0009986">
    <property type="term" value="C:cell surface"/>
    <property type="evidence" value="ECO:0007669"/>
    <property type="project" value="UniProtKB-SubCell"/>
</dbReference>
<keyword evidence="6" id="KW-1015">Disulfide bond</keyword>
<evidence type="ECO:0000256" key="8">
    <source>
        <dbReference type="SAM" id="SignalP"/>
    </source>
</evidence>
<sequence>MRSPWVFFAIWLCCIRGLYAIDCDFGDALGPLNNNALTGCHVDIEYIGSTSAACPVRVDGNDYVWHPQVFGDGYVDLYAIASDKGNFYPVPPSDVVVTEALGSLLNLESNGSQSLLRLNFPTQEPYIITERRLIFICGPRNLVLTDELQRHLDDLSGARVVEVPWTSETPLTQEIKKIGAGLGVLFFYRGDTHMPLQGCGSRPSPLFAPDNEVTVDPITGTRSCVADPMSETPIGFLCEGRIEPADCMRSLVDENGEVVKPPRPHSYRKFDNIPPWRVARYFNDLALPMFTGECRCIGSDTGELMARIEIRPQTEYVCDISSLIERNNANPINGPWCSVVLHPGSTLTIRFPTADVHSASNDATQLLPTDQFEAEFLPKDLTTLRQLKTAYDFDVYEEISYNEALAGDALEMDVSQMAQGEVKLKYHADKPLALKGGHNSFLYHWRLKSTNGDVPDKLRAIVKLSLALTHPYHIIGGDRGPQSLFDPKLNKRYCSTKSMGNDIGDVYECINDMLWVGGQTGIYCKPDEELLPNNCGSSGYDIHSNQIVSFPAAIRGAIPYPIRGFQVLEIGIGKRPLSYACICVDERGYEKSKLVLASNHNEKHTYLVRREERSHMFAPQLLLPLSEFRVLNEVPTLTNLIMIPHMSKNYITLKVGTTLIMSCSLDAELQNVENNGEIEITWLPMKPEEFYYTINQTPDGSELVKVTYDDSLATSRSGLKIKYEECDKRPGYHKLKLTSRRSAILISKYTERKQHVPMTFVCGKTPRLSDFSTNDNATANGESSALYTWHVLHVNVQTTDPYMQGCGVTYASDELFKPETPPLYDAEGQSQFGCKIDLQAAKEAAFYCPAPYVLDPPNCFSHVYVDGVVKNMRELSKSLVSSRSNHFVILRLYSSLIGPGETLRQAPPLECRCITVKGAILSTIQIENYYSK</sequence>
<gene>
    <name evidence="10" type="ORF">BOVATA_032010</name>
</gene>
<reference evidence="10 11" key="1">
    <citation type="journal article" date="2017" name="BMC Genomics">
        <title>Whole-genome assembly of Babesia ovata and comparative genomics between closely related pathogens.</title>
        <authorList>
            <person name="Yamagishi J."/>
            <person name="Asada M."/>
            <person name="Hakimi H."/>
            <person name="Tanaka T.Q."/>
            <person name="Sugimoto C."/>
            <person name="Kawazu S."/>
        </authorList>
    </citation>
    <scope>NUCLEOTIDE SEQUENCE [LARGE SCALE GENOMIC DNA]</scope>
    <source>
        <strain evidence="10 11">Miyake</strain>
    </source>
</reference>
<evidence type="ECO:0000313" key="10">
    <source>
        <dbReference type="EMBL" id="GBE61708.1"/>
    </source>
</evidence>
<feature type="chain" id="PRO_5014142753" description="6-Cys domain-containing protein" evidence="8">
    <location>
        <begin position="21"/>
        <end position="932"/>
    </location>
</feature>
<protein>
    <recommendedName>
        <fullName evidence="9">6-Cys domain-containing protein</fullName>
    </recommendedName>
</protein>
<comment type="caution">
    <text evidence="10">The sequence shown here is derived from an EMBL/GenBank/DDBJ whole genome shotgun (WGS) entry which is preliminary data.</text>
</comment>
<dbReference type="OrthoDB" id="365660at2759"/>
<dbReference type="Proteomes" id="UP000236319">
    <property type="component" value="Unassembled WGS sequence"/>
</dbReference>
<keyword evidence="11" id="KW-1185">Reference proteome</keyword>
<keyword evidence="4 8" id="KW-0732">Signal</keyword>
<keyword evidence="5" id="KW-0472">Membrane</keyword>
<organism evidence="10 11">
    <name type="scientific">Babesia ovata</name>
    <dbReference type="NCBI Taxonomy" id="189622"/>
    <lineage>
        <taxon>Eukaryota</taxon>
        <taxon>Sar</taxon>
        <taxon>Alveolata</taxon>
        <taxon>Apicomplexa</taxon>
        <taxon>Aconoidasida</taxon>
        <taxon>Piroplasmida</taxon>
        <taxon>Babesiidae</taxon>
        <taxon>Babesia</taxon>
    </lineage>
</organism>
<dbReference type="EMBL" id="BDSA01000003">
    <property type="protein sequence ID" value="GBE61708.1"/>
    <property type="molecule type" value="Genomic_DNA"/>
</dbReference>
<keyword evidence="3" id="KW-1003">Cell membrane</keyword>
<dbReference type="PROSITE" id="PS51701">
    <property type="entry name" value="6_CYS"/>
    <property type="match status" value="1"/>
</dbReference>
<evidence type="ECO:0000256" key="5">
    <source>
        <dbReference type="ARBA" id="ARBA00023136"/>
    </source>
</evidence>
<name>A0A2H6KFD7_9APIC</name>
<feature type="domain" description="6-Cys" evidence="9">
    <location>
        <begin position="802"/>
        <end position="932"/>
    </location>
</feature>
<feature type="signal peptide" evidence="8">
    <location>
        <begin position="1"/>
        <end position="20"/>
    </location>
</feature>
<evidence type="ECO:0000256" key="6">
    <source>
        <dbReference type="ARBA" id="ARBA00023157"/>
    </source>
</evidence>
<dbReference type="RefSeq" id="XP_028867951.1">
    <property type="nucleotide sequence ID" value="XM_029012118.1"/>
</dbReference>
<keyword evidence="7" id="KW-0325">Glycoprotein</keyword>
<dbReference type="Gene3D" id="2.60.40.2860">
    <property type="match status" value="1"/>
</dbReference>
<evidence type="ECO:0000256" key="1">
    <source>
        <dbReference type="ARBA" id="ARBA00004236"/>
    </source>
</evidence>
<evidence type="ECO:0000259" key="9">
    <source>
        <dbReference type="PROSITE" id="PS51701"/>
    </source>
</evidence>
<evidence type="ECO:0000256" key="2">
    <source>
        <dbReference type="ARBA" id="ARBA00004241"/>
    </source>
</evidence>
<dbReference type="InterPro" id="IPR010884">
    <property type="entry name" value="6_CYS_dom"/>
</dbReference>
<dbReference type="InterPro" id="IPR038160">
    <property type="entry name" value="6_CYS_dom_sf"/>
</dbReference>
<dbReference type="GeneID" id="39875478"/>
<comment type="subcellular location">
    <subcellularLocation>
        <location evidence="1">Cell membrane</location>
    </subcellularLocation>
    <subcellularLocation>
        <location evidence="2">Cell surface</location>
    </subcellularLocation>
</comment>
<proteinExistence type="predicted"/>
<accession>A0A2H6KFD7</accession>
<evidence type="ECO:0000256" key="4">
    <source>
        <dbReference type="ARBA" id="ARBA00022729"/>
    </source>
</evidence>
<dbReference type="AlphaFoldDB" id="A0A2H6KFD7"/>
<dbReference type="Pfam" id="PF07422">
    <property type="entry name" value="s48_45"/>
    <property type="match status" value="1"/>
</dbReference>
<dbReference type="VEuPathDB" id="PiroplasmaDB:BOVATA_032010"/>
<evidence type="ECO:0000256" key="7">
    <source>
        <dbReference type="ARBA" id="ARBA00023180"/>
    </source>
</evidence>